<dbReference type="PANTHER" id="PTHR11203:SF37">
    <property type="entry name" value="INTEGRATOR COMPLEX SUBUNIT 11"/>
    <property type="match status" value="1"/>
</dbReference>
<dbReference type="InterPro" id="IPR022712">
    <property type="entry name" value="Beta_Casp"/>
</dbReference>
<dbReference type="Gene3D" id="3.60.15.10">
    <property type="entry name" value="Ribonuclease Z/Hydroxyacylglutathione hydrolase-like"/>
    <property type="match status" value="1"/>
</dbReference>
<dbReference type="GO" id="GO:0016787">
    <property type="term" value="F:hydrolase activity"/>
    <property type="evidence" value="ECO:0007669"/>
    <property type="project" value="UniProtKB-KW"/>
</dbReference>
<evidence type="ECO:0000259" key="3">
    <source>
        <dbReference type="SMART" id="SM01027"/>
    </source>
</evidence>
<dbReference type="Pfam" id="PF00753">
    <property type="entry name" value="Lactamase_B"/>
    <property type="match status" value="1"/>
</dbReference>
<dbReference type="InterPro" id="IPR036866">
    <property type="entry name" value="RibonucZ/Hydroxyglut_hydro"/>
</dbReference>
<dbReference type="GO" id="GO:0004521">
    <property type="term" value="F:RNA endonuclease activity"/>
    <property type="evidence" value="ECO:0007669"/>
    <property type="project" value="TreeGrafter"/>
</dbReference>
<dbReference type="EMBL" id="VGIR01000012">
    <property type="protein sequence ID" value="MBM3330860.1"/>
    <property type="molecule type" value="Genomic_DNA"/>
</dbReference>
<sequence length="459" mass="51776">MNIRFCGGTRTVTGSKHLLTSGKQRLLLECGLFQGHRAEAEHTNRSFPFKAREVNWCVISHAHIDHVGNIPNLVKYGFRGPILMTQGTAALSRLLVEDSANIQESDIRYLNKKLREKGEPPKEPVYTVEDAEESLKYVEGIPYAKSRKLGPYKVVLHDAGHILGSALVDIEVEGKRVLFTGDLGRRKMPIINDPVLVTEADYLIMEGTYGNRRHGDYRDVDTRLAEVVNRVYTRGGRIVIPAFAVERSQEIVYTLNRLRQNKRIPDVPVFVDSPLASRVTEVYRNYPQYYDAEAVQMLNGHQYLFDFPGLRYTESVEESKALNAGKEPCIIISASGMCEAGRILHHLKHSVEDAKNLILIVSFQAENTLGRKIVERQPVVRIYGEEHPLRAEVEVMNEFSAHADHDGLLQYVSAMNVPRLKKLFIVHSEPEAALAMVDPLRALGVREVVIPEIGDEHEI</sequence>
<dbReference type="InterPro" id="IPR050698">
    <property type="entry name" value="MBL"/>
</dbReference>
<dbReference type="InterPro" id="IPR011108">
    <property type="entry name" value="RMMBL"/>
</dbReference>
<organism evidence="4 5">
    <name type="scientific">candidate division WOR-3 bacterium</name>
    <dbReference type="NCBI Taxonomy" id="2052148"/>
    <lineage>
        <taxon>Bacteria</taxon>
        <taxon>Bacteria division WOR-3</taxon>
    </lineage>
</organism>
<dbReference type="Gene3D" id="3.40.50.10890">
    <property type="match status" value="1"/>
</dbReference>
<keyword evidence="1" id="KW-0378">Hydrolase</keyword>
<feature type="domain" description="Metallo-beta-lactamase" evidence="2">
    <location>
        <begin position="13"/>
        <end position="243"/>
    </location>
</feature>
<dbReference type="InterPro" id="IPR001279">
    <property type="entry name" value="Metallo-B-lactamas"/>
</dbReference>
<evidence type="ECO:0000259" key="2">
    <source>
        <dbReference type="SMART" id="SM00849"/>
    </source>
</evidence>
<comment type="caution">
    <text evidence="4">The sequence shown here is derived from an EMBL/GenBank/DDBJ whole genome shotgun (WGS) entry which is preliminary data.</text>
</comment>
<dbReference type="CDD" id="cd16295">
    <property type="entry name" value="TTHA0252-CPSF-like_MBL-fold"/>
    <property type="match status" value="1"/>
</dbReference>
<dbReference type="SMART" id="SM00849">
    <property type="entry name" value="Lactamase_B"/>
    <property type="match status" value="1"/>
</dbReference>
<feature type="domain" description="Beta-Casp" evidence="3">
    <location>
        <begin position="248"/>
        <end position="373"/>
    </location>
</feature>
<dbReference type="PANTHER" id="PTHR11203">
    <property type="entry name" value="CLEAVAGE AND POLYADENYLATION SPECIFICITY FACTOR FAMILY MEMBER"/>
    <property type="match status" value="1"/>
</dbReference>
<dbReference type="Pfam" id="PF10996">
    <property type="entry name" value="Beta-Casp"/>
    <property type="match status" value="1"/>
</dbReference>
<evidence type="ECO:0000256" key="1">
    <source>
        <dbReference type="ARBA" id="ARBA00022801"/>
    </source>
</evidence>
<name>A0A937XBY2_UNCW3</name>
<dbReference type="SUPFAM" id="SSF56281">
    <property type="entry name" value="Metallo-hydrolase/oxidoreductase"/>
    <property type="match status" value="1"/>
</dbReference>
<dbReference type="SMART" id="SM01027">
    <property type="entry name" value="Beta-Casp"/>
    <property type="match status" value="1"/>
</dbReference>
<evidence type="ECO:0000313" key="5">
    <source>
        <dbReference type="Proteomes" id="UP000779900"/>
    </source>
</evidence>
<evidence type="ECO:0000313" key="4">
    <source>
        <dbReference type="EMBL" id="MBM3330860.1"/>
    </source>
</evidence>
<reference evidence="4" key="1">
    <citation type="submission" date="2019-03" db="EMBL/GenBank/DDBJ databases">
        <title>Lake Tanganyika Metagenome-Assembled Genomes (MAGs).</title>
        <authorList>
            <person name="Tran P."/>
        </authorList>
    </citation>
    <scope>NUCLEOTIDE SEQUENCE</scope>
    <source>
        <strain evidence="4">K_DeepCast_150m_m2_040</strain>
    </source>
</reference>
<protein>
    <submittedName>
        <fullName evidence="4">MBL fold metallo-hydrolase</fullName>
    </submittedName>
</protein>
<accession>A0A937XBY2</accession>
<dbReference type="AlphaFoldDB" id="A0A937XBY2"/>
<gene>
    <name evidence="4" type="ORF">FJY68_03290</name>
</gene>
<dbReference type="Proteomes" id="UP000779900">
    <property type="component" value="Unassembled WGS sequence"/>
</dbReference>
<dbReference type="Pfam" id="PF07521">
    <property type="entry name" value="RMMBL"/>
    <property type="match status" value="1"/>
</dbReference>
<proteinExistence type="predicted"/>